<accession>A0A977L469</accession>
<evidence type="ECO:0000256" key="1">
    <source>
        <dbReference type="ARBA" id="ARBA00022723"/>
    </source>
</evidence>
<reference evidence="4" key="1">
    <citation type="submission" date="2021-04" db="EMBL/GenBank/DDBJ databases">
        <title>Genome sequence of Woronichinia naegeliana from Washington state freshwater lake bloom.</title>
        <authorList>
            <person name="Dreher T.W."/>
        </authorList>
    </citation>
    <scope>NUCLEOTIDE SEQUENCE</scope>
    <source>
        <strain evidence="4">WA131</strain>
    </source>
</reference>
<name>A0A977L469_9CYAN</name>
<dbReference type="GO" id="GO:0016853">
    <property type="term" value="F:isomerase activity"/>
    <property type="evidence" value="ECO:0007669"/>
    <property type="project" value="UniProtKB-ARBA"/>
</dbReference>
<dbReference type="GO" id="GO:0018773">
    <property type="term" value="F:acetylpyruvate hydrolase activity"/>
    <property type="evidence" value="ECO:0007669"/>
    <property type="project" value="TreeGrafter"/>
</dbReference>
<proteinExistence type="predicted"/>
<dbReference type="SUPFAM" id="SSF56529">
    <property type="entry name" value="FAH"/>
    <property type="match status" value="1"/>
</dbReference>
<evidence type="ECO:0000259" key="3">
    <source>
        <dbReference type="Pfam" id="PF10370"/>
    </source>
</evidence>
<organism evidence="4">
    <name type="scientific">Woronichinia naegeliana WA131</name>
    <dbReference type="NCBI Taxonomy" id="2824559"/>
    <lineage>
        <taxon>Bacteria</taxon>
        <taxon>Bacillati</taxon>
        <taxon>Cyanobacteriota</taxon>
        <taxon>Cyanophyceae</taxon>
        <taxon>Synechococcales</taxon>
        <taxon>Coelosphaeriaceae</taxon>
        <taxon>Woronichinia</taxon>
    </lineage>
</organism>
<dbReference type="GO" id="GO:0046872">
    <property type="term" value="F:metal ion binding"/>
    <property type="evidence" value="ECO:0007669"/>
    <property type="project" value="UniProtKB-KW"/>
</dbReference>
<dbReference type="Pfam" id="PF01557">
    <property type="entry name" value="FAA_hydrolase"/>
    <property type="match status" value="1"/>
</dbReference>
<dbReference type="InterPro" id="IPR036663">
    <property type="entry name" value="Fumarylacetoacetase_C_sf"/>
</dbReference>
<dbReference type="GO" id="GO:0019752">
    <property type="term" value="P:carboxylic acid metabolic process"/>
    <property type="evidence" value="ECO:0007669"/>
    <property type="project" value="UniProtKB-ARBA"/>
</dbReference>
<keyword evidence="1" id="KW-0479">Metal-binding</keyword>
<dbReference type="Proteomes" id="UP001065613">
    <property type="component" value="Chromosome"/>
</dbReference>
<dbReference type="AlphaFoldDB" id="A0A977L469"/>
<evidence type="ECO:0000259" key="2">
    <source>
        <dbReference type="Pfam" id="PF01557"/>
    </source>
</evidence>
<protein>
    <submittedName>
        <fullName evidence="4">Fumarylacetoacetate hydrolase family protein</fullName>
    </submittedName>
</protein>
<dbReference type="InterPro" id="IPR018833">
    <property type="entry name" value="Rv2993c-like_N"/>
</dbReference>
<dbReference type="Pfam" id="PF10370">
    <property type="entry name" value="Rv2993c-like_N"/>
    <property type="match status" value="1"/>
</dbReference>
<dbReference type="Gene3D" id="3.90.850.10">
    <property type="entry name" value="Fumarylacetoacetase-like, C-terminal domain"/>
    <property type="match status" value="1"/>
</dbReference>
<dbReference type="EMBL" id="CP073041">
    <property type="protein sequence ID" value="UXE63750.1"/>
    <property type="molecule type" value="Genomic_DNA"/>
</dbReference>
<feature type="domain" description="Fumarylacetoacetase-like C-terminal" evidence="2">
    <location>
        <begin position="59"/>
        <end position="254"/>
    </location>
</feature>
<dbReference type="InterPro" id="IPR011234">
    <property type="entry name" value="Fumarylacetoacetase-like_C"/>
</dbReference>
<keyword evidence="4" id="KW-0378">Hydrolase</keyword>
<gene>
    <name evidence="4" type="ORF">KA717_14920</name>
</gene>
<evidence type="ECO:0000313" key="4">
    <source>
        <dbReference type="EMBL" id="UXE63750.1"/>
    </source>
</evidence>
<dbReference type="KEGG" id="wna:KA717_14920"/>
<dbReference type="FunFam" id="3.90.850.10:FF:000002">
    <property type="entry name" value="2-hydroxyhepta-2,4-diene-1,7-dioate isomerase"/>
    <property type="match status" value="1"/>
</dbReference>
<dbReference type="PANTHER" id="PTHR11820:SF7">
    <property type="entry name" value="ACYLPYRUVASE FAHD1, MITOCHONDRIAL"/>
    <property type="match status" value="1"/>
</dbReference>
<sequence length="260" mass="28369">MAQRYVRIQSQDQQLYYGLLQPNRSVEVLDQAPWLGGKSTGLVLAESDYRLLSPCTPSKIIAVGRNYPAHAAELGNSVPPEPLLFLKPPTAIAAHGQTVFYPAQSQRVDYEGELALVIGATTKDCSVEAASSIIWGYTIANDITARDLQRQDSQWTRAKGFDGFCPLGPWIIRDLTIDARLQTFVNEETVPRQSAKINEMVFSPAVLVSYISQIMTLLPGDIILTGTPEGIGPLQVGDTVRIEIEGIGSLETAIAVKQKT</sequence>
<feature type="domain" description="Rv2993c-like N-terminal" evidence="3">
    <location>
        <begin position="4"/>
        <end position="54"/>
    </location>
</feature>
<dbReference type="PANTHER" id="PTHR11820">
    <property type="entry name" value="ACYLPYRUVASE"/>
    <property type="match status" value="1"/>
</dbReference>